<keyword evidence="1" id="KW-0808">Transferase</keyword>
<dbReference type="PROSITE" id="PS51481">
    <property type="entry name" value="DHAK"/>
    <property type="match status" value="1"/>
</dbReference>
<dbReference type="SMART" id="SM01120">
    <property type="entry name" value="Dak2"/>
    <property type="match status" value="1"/>
</dbReference>
<keyword evidence="4" id="KW-0067">ATP-binding</keyword>
<dbReference type="Pfam" id="PF02733">
    <property type="entry name" value="Dak1"/>
    <property type="match status" value="1"/>
</dbReference>
<evidence type="ECO:0000256" key="4">
    <source>
        <dbReference type="ARBA" id="ARBA00022840"/>
    </source>
</evidence>
<organism evidence="7 8">
    <name type="scientific">Varibaculum cambriense</name>
    <dbReference type="NCBI Taxonomy" id="184870"/>
    <lineage>
        <taxon>Bacteria</taxon>
        <taxon>Bacillati</taxon>
        <taxon>Actinomycetota</taxon>
        <taxon>Actinomycetes</taxon>
        <taxon>Actinomycetales</taxon>
        <taxon>Actinomycetaceae</taxon>
        <taxon>Varibaculum</taxon>
    </lineage>
</organism>
<dbReference type="Gene3D" id="3.30.1180.20">
    <property type="entry name" value="Dihydroxyacetone kinase, domain 2"/>
    <property type="match status" value="1"/>
</dbReference>
<dbReference type="Pfam" id="PF02734">
    <property type="entry name" value="Dak2"/>
    <property type="match status" value="1"/>
</dbReference>
<name>A0ABX4UMQ0_9ACTO</name>
<dbReference type="EMBL" id="PNGC01000003">
    <property type="protein sequence ID" value="PMB88889.1"/>
    <property type="molecule type" value="Genomic_DNA"/>
</dbReference>
<accession>A0ABX4UMQ0</accession>
<dbReference type="NCBIfam" id="NF011049">
    <property type="entry name" value="PRK14479.1"/>
    <property type="match status" value="1"/>
</dbReference>
<keyword evidence="2" id="KW-0547">Nucleotide-binding</keyword>
<dbReference type="PROSITE" id="PS51480">
    <property type="entry name" value="DHAL"/>
    <property type="match status" value="1"/>
</dbReference>
<keyword evidence="8" id="KW-1185">Reference proteome</keyword>
<dbReference type="SUPFAM" id="SSF101473">
    <property type="entry name" value="DhaL-like"/>
    <property type="match status" value="1"/>
</dbReference>
<evidence type="ECO:0000256" key="3">
    <source>
        <dbReference type="ARBA" id="ARBA00022777"/>
    </source>
</evidence>
<proteinExistence type="predicted"/>
<dbReference type="PANTHER" id="PTHR28629:SF4">
    <property type="entry name" value="TRIOKINASE_FMN CYCLASE"/>
    <property type="match status" value="1"/>
</dbReference>
<reference evidence="7 8" key="1">
    <citation type="submission" date="2017-09" db="EMBL/GenBank/DDBJ databases">
        <title>Bacterial strain isolated from the female urinary microbiota.</title>
        <authorList>
            <person name="Thomas-White K."/>
            <person name="Kumar N."/>
            <person name="Forster S."/>
            <person name="Putonti C."/>
            <person name="Lawley T."/>
            <person name="Wolfe A.J."/>
        </authorList>
    </citation>
    <scope>NUCLEOTIDE SEQUENCE [LARGE SCALE GENOMIC DNA]</scope>
    <source>
        <strain evidence="7 8">UMB0744</strain>
    </source>
</reference>
<dbReference type="PANTHER" id="PTHR28629">
    <property type="entry name" value="TRIOKINASE/FMN CYCLASE"/>
    <property type="match status" value="1"/>
</dbReference>
<dbReference type="InterPro" id="IPR004007">
    <property type="entry name" value="DhaL_dom"/>
</dbReference>
<evidence type="ECO:0000259" key="6">
    <source>
        <dbReference type="PROSITE" id="PS51481"/>
    </source>
</evidence>
<dbReference type="InterPro" id="IPR036117">
    <property type="entry name" value="DhaL_dom_sf"/>
</dbReference>
<dbReference type="InterPro" id="IPR050861">
    <property type="entry name" value="Dihydroxyacetone_Kinase"/>
</dbReference>
<sequence length="565" mass="58659">MTYLVNNEEEFAKEAIEGFAAAYESYVQPVHGGVVRATTSPDKEVSIVVGGGSGHYPAFAGWVGPGMAHGSVCGNIFSSPSASQAKSVCKAASNGGGTLILFGNYAGDVLHFGNAAQQLSAEGDDVRIFAITDDIASGKPENHLERRGIAGDLFIVKIAGAAAAAGMNLDQVEEVARHANDRTRTLGVAFTGCTFPGAKEPLFEVEPGTFGLGLGIHGEQGISSHEMMSCDEIAEMLVSKLLEEEPERSEGYEGRVGVLVNGLGATKYEEMFVFYRAVKKLLEGRDLEIVAPVVDEQVTSLDMAGLSLTLCFLDEKLEQLWLAPADTPAFKVGNVQASGEKRMVEADEENTITAGSKESATQAKVASQIFAAFEKKAREAEKELGKMDAVAGDGDHGQGMVLGTTAAAKAAAECVKAGAGLRTTLARAAAAWSEGAGGTAGALWGGAIAKAASELSDTEVAREEDIARAAVIAARTFQTMGEAKVGDKTIVDAATPFAESMETAKSQLALAWKKAAEMAAGGAAKTADFVARKGRAHNHGEASLGTPDPGATSFALLMGTVPEFL</sequence>
<evidence type="ECO:0000313" key="7">
    <source>
        <dbReference type="EMBL" id="PMB88889.1"/>
    </source>
</evidence>
<dbReference type="InterPro" id="IPR004006">
    <property type="entry name" value="DhaK_dom"/>
</dbReference>
<dbReference type="Proteomes" id="UP000243201">
    <property type="component" value="Unassembled WGS sequence"/>
</dbReference>
<gene>
    <name evidence="7" type="ORF">CJ240_07675</name>
</gene>
<protein>
    <submittedName>
        <fullName evidence="7">D-erythrulose kinase</fullName>
    </submittedName>
</protein>
<keyword evidence="3 7" id="KW-0418">Kinase</keyword>
<dbReference type="Gene3D" id="1.25.40.340">
    <property type="match status" value="1"/>
</dbReference>
<evidence type="ECO:0000256" key="1">
    <source>
        <dbReference type="ARBA" id="ARBA00022679"/>
    </source>
</evidence>
<dbReference type="Gene3D" id="3.40.50.10440">
    <property type="entry name" value="Dihydroxyacetone kinase, domain 1"/>
    <property type="match status" value="1"/>
</dbReference>
<dbReference type="GO" id="GO:0016301">
    <property type="term" value="F:kinase activity"/>
    <property type="evidence" value="ECO:0007669"/>
    <property type="project" value="UniProtKB-KW"/>
</dbReference>
<comment type="caution">
    <text evidence="7">The sequence shown here is derived from an EMBL/GenBank/DDBJ whole genome shotgun (WGS) entry which is preliminary data.</text>
</comment>
<dbReference type="SUPFAM" id="SSF82549">
    <property type="entry name" value="DAK1/DegV-like"/>
    <property type="match status" value="1"/>
</dbReference>
<evidence type="ECO:0000259" key="5">
    <source>
        <dbReference type="PROSITE" id="PS51480"/>
    </source>
</evidence>
<dbReference type="RefSeq" id="WP_102184533.1">
    <property type="nucleotide sequence ID" value="NZ_CAUPGC010000010.1"/>
</dbReference>
<evidence type="ECO:0000313" key="8">
    <source>
        <dbReference type="Proteomes" id="UP000243201"/>
    </source>
</evidence>
<feature type="domain" description="DhaL" evidence="5">
    <location>
        <begin position="364"/>
        <end position="563"/>
    </location>
</feature>
<evidence type="ECO:0000256" key="2">
    <source>
        <dbReference type="ARBA" id="ARBA00022741"/>
    </source>
</evidence>
<feature type="domain" description="DhaK" evidence="6">
    <location>
        <begin position="7"/>
        <end position="330"/>
    </location>
</feature>